<protein>
    <recommendedName>
        <fullName evidence="3">Tail fibers protein</fullName>
    </recommendedName>
</protein>
<accession>A0A023W6T4</accession>
<evidence type="ECO:0000313" key="1">
    <source>
        <dbReference type="EMBL" id="AHY25462.1"/>
    </source>
</evidence>
<dbReference type="OrthoDB" id="18033at10239"/>
<dbReference type="KEGG" id="vg:19485098"/>
<dbReference type="Pfam" id="PF10902">
    <property type="entry name" value="WYL_2"/>
    <property type="match status" value="1"/>
</dbReference>
<dbReference type="GeneID" id="19485098"/>
<dbReference type="Proteomes" id="UP000024445">
    <property type="component" value="Segment"/>
</dbReference>
<gene>
    <name evidence="1" type="ORF">PS2_223</name>
</gene>
<dbReference type="EMBL" id="KJ025957">
    <property type="protein sequence ID" value="AHY25462.1"/>
    <property type="molecule type" value="Genomic_DNA"/>
</dbReference>
<evidence type="ECO:0000313" key="2">
    <source>
        <dbReference type="Proteomes" id="UP000024445"/>
    </source>
</evidence>
<proteinExistence type="predicted"/>
<organism evidence="1 2">
    <name type="scientific">Serratia phage PS2</name>
    <dbReference type="NCBI Taxonomy" id="1481112"/>
    <lineage>
        <taxon>Viruses</taxon>
        <taxon>Duplodnaviria</taxon>
        <taxon>Heunggongvirae</taxon>
        <taxon>Uroviricota</taxon>
        <taxon>Caudoviricetes</taxon>
        <taxon>Muldoonvirus</taxon>
        <taxon>Muldoonvirus PS2</taxon>
    </lineage>
</organism>
<reference evidence="1 2" key="1">
    <citation type="submission" date="2014-01" db="EMBL/GenBank/DDBJ databases">
        <authorList>
            <person name="Zhang G."/>
            <person name="Jin J."/>
            <person name="Li Z.J."/>
            <person name="Wang S.W."/>
            <person name="Chen S.J."/>
            <person name="Wang S.M."/>
            <person name="Wang X.T."/>
            <person name="Li Y.H."/>
            <person name="Wang J."/>
            <person name="Yang C.K."/>
            <person name="Wang L."/>
        </authorList>
    </citation>
    <scope>NUCLEOTIDE SEQUENCE [LARGE SCALE GENOMIC DNA]</scope>
</reference>
<keyword evidence="2" id="KW-1185">Reference proteome</keyword>
<name>A0A023W6T4_9CAUD</name>
<sequence length="97" mass="10985">MILNETQKTRLRKTLIAVLNTGFHDIQFLKADNTIRTMKATRDEEFVGNAFAGGRTASLDAIKVYDLEEADYRTFRMDSLISINGIDMTTLLRLVNA</sequence>
<dbReference type="InterPro" id="IPR024401">
    <property type="entry name" value="WYL_prot"/>
</dbReference>
<evidence type="ECO:0008006" key="3">
    <source>
        <dbReference type="Google" id="ProtNLM"/>
    </source>
</evidence>
<dbReference type="RefSeq" id="YP_009030270.1">
    <property type="nucleotide sequence ID" value="NC_024121.1"/>
</dbReference>